<name>A0A3G4VDB4_9VIBR</name>
<gene>
    <name evidence="1" type="ORF">ECB94_16480</name>
</gene>
<protein>
    <submittedName>
        <fullName evidence="1">Uncharacterized protein</fullName>
    </submittedName>
</protein>
<sequence length="96" mass="10633">MNTRQNITLLPIALLLLLLTIGSSNSPKLKVENDMTDLVILVHGMAKSGRTKGALTRSSGQFLVSNTERGTFELQKCQLCRFLTNGVNVRLYRVVN</sequence>
<dbReference type="Proteomes" id="UP000279760">
    <property type="component" value="Chromosome 1"/>
</dbReference>
<dbReference type="EMBL" id="CP033577">
    <property type="protein sequence ID" value="AYV22750.1"/>
    <property type="molecule type" value="Genomic_DNA"/>
</dbReference>
<proteinExistence type="predicted"/>
<organism evidence="1 2">
    <name type="scientific">Vibrio mediterranei</name>
    <dbReference type="NCBI Taxonomy" id="689"/>
    <lineage>
        <taxon>Bacteria</taxon>
        <taxon>Pseudomonadati</taxon>
        <taxon>Pseudomonadota</taxon>
        <taxon>Gammaproteobacteria</taxon>
        <taxon>Vibrionales</taxon>
        <taxon>Vibrionaceae</taxon>
        <taxon>Vibrio</taxon>
    </lineage>
</organism>
<reference evidence="1 2" key="1">
    <citation type="submission" date="2018-11" db="EMBL/GenBank/DDBJ databases">
        <title>Complete Genome Sequence of Vbrio mediterranei 117-T6: a Potential Pathogen Bacteria Isolated from the Conchocelis of Pyropia.</title>
        <authorList>
            <person name="Liu Q."/>
        </authorList>
    </citation>
    <scope>NUCLEOTIDE SEQUENCE [LARGE SCALE GENOMIC DNA]</scope>
    <source>
        <strain evidence="1 2">117-T6</strain>
    </source>
</reference>
<evidence type="ECO:0000313" key="1">
    <source>
        <dbReference type="EMBL" id="AYV22750.1"/>
    </source>
</evidence>
<dbReference type="AlphaFoldDB" id="A0A3G4VDB4"/>
<accession>A0A3G4VDB4</accession>
<evidence type="ECO:0000313" key="2">
    <source>
        <dbReference type="Proteomes" id="UP000279760"/>
    </source>
</evidence>